<evidence type="ECO:0000313" key="2">
    <source>
        <dbReference type="EMBL" id="JAS82105.1"/>
    </source>
</evidence>
<feature type="transmembrane region" description="Helical" evidence="1">
    <location>
        <begin position="12"/>
        <end position="36"/>
    </location>
</feature>
<feature type="non-terminal residue" evidence="2">
    <location>
        <position position="1"/>
    </location>
</feature>
<evidence type="ECO:0000256" key="1">
    <source>
        <dbReference type="SAM" id="Phobius"/>
    </source>
</evidence>
<keyword evidence="1" id="KW-0472">Membrane</keyword>
<proteinExistence type="predicted"/>
<dbReference type="EMBL" id="GECU01025601">
    <property type="protein sequence ID" value="JAS82105.1"/>
    <property type="molecule type" value="Transcribed_RNA"/>
</dbReference>
<reference evidence="2" key="1">
    <citation type="submission" date="2015-11" db="EMBL/GenBank/DDBJ databases">
        <title>De novo transcriptome assembly of four potential Pierce s Disease insect vectors from Arizona vineyards.</title>
        <authorList>
            <person name="Tassone E.E."/>
        </authorList>
    </citation>
    <scope>NUCLEOTIDE SEQUENCE</scope>
</reference>
<accession>A0A1B6I5D8</accession>
<protein>
    <submittedName>
        <fullName evidence="2">Uncharacterized protein</fullName>
    </submittedName>
</protein>
<name>A0A1B6I5D8_9HEMI</name>
<keyword evidence="1" id="KW-0812">Transmembrane</keyword>
<organism evidence="2">
    <name type="scientific">Homalodisca liturata</name>
    <dbReference type="NCBI Taxonomy" id="320908"/>
    <lineage>
        <taxon>Eukaryota</taxon>
        <taxon>Metazoa</taxon>
        <taxon>Ecdysozoa</taxon>
        <taxon>Arthropoda</taxon>
        <taxon>Hexapoda</taxon>
        <taxon>Insecta</taxon>
        <taxon>Pterygota</taxon>
        <taxon>Neoptera</taxon>
        <taxon>Paraneoptera</taxon>
        <taxon>Hemiptera</taxon>
        <taxon>Auchenorrhyncha</taxon>
        <taxon>Membracoidea</taxon>
        <taxon>Cicadellidae</taxon>
        <taxon>Cicadellinae</taxon>
        <taxon>Proconiini</taxon>
        <taxon>Homalodisca</taxon>
    </lineage>
</organism>
<sequence>ERVSAHRNSLCFIVSVFTAVFFIFSVASVLVLITFLSTKFSNASSVNLVSTVNKNLNDSLVSSAPRTDVSVVRSHPLVNSAIQKEKNAHTTSNITKTIESSSVAKFENNFNDYENIPVSLSSSENKVLLGSIKAPLNPSIPSCNDQRTLCLSRIDQSLSVERLIIDNYYDFTRYKKSHRIEIHINTCGKFDPFKCIMNFYNYPKINYNYVVSDDMLIVVRGWSQNIVNKSALQILFIVRNNTIEDKQIYYCLLLINASIRCGFLFKNVTVEIIGAQFINDSPDYNKFIDIINASEEDKYLVDDRERFVSDTVTLSQKVGRHCESVFETCNDTCKQQDCLQRICDVQGDGKEICFVQCL</sequence>
<dbReference type="AlphaFoldDB" id="A0A1B6I5D8"/>
<gene>
    <name evidence="2" type="ORF">g.35446</name>
</gene>
<keyword evidence="1" id="KW-1133">Transmembrane helix</keyword>